<feature type="domain" description="FAD-binding" evidence="3">
    <location>
        <begin position="24"/>
        <end position="195"/>
    </location>
</feature>
<dbReference type="PANTHER" id="PTHR13789:SF309">
    <property type="entry name" value="PUTATIVE (AFU_ORTHOLOGUE AFUA_6G14510)-RELATED"/>
    <property type="match status" value="1"/>
</dbReference>
<keyword evidence="2" id="KW-0503">Monooxygenase</keyword>
<dbReference type="InterPro" id="IPR050493">
    <property type="entry name" value="FAD-dep_Monooxygenase_BioMet"/>
</dbReference>
<comment type="caution">
    <text evidence="4">The sequence shown here is derived from an EMBL/GenBank/DDBJ whole genome shotgun (WGS) entry which is preliminary data.</text>
</comment>
<dbReference type="Gene3D" id="3.50.50.60">
    <property type="entry name" value="FAD/NAD(P)-binding domain"/>
    <property type="match status" value="1"/>
</dbReference>
<dbReference type="Proteomes" id="UP000295172">
    <property type="component" value="Unassembled WGS sequence"/>
</dbReference>
<organism evidence="4 5">
    <name type="scientific">Kribbella turkmenica</name>
    <dbReference type="NCBI Taxonomy" id="2530375"/>
    <lineage>
        <taxon>Bacteria</taxon>
        <taxon>Bacillati</taxon>
        <taxon>Actinomycetota</taxon>
        <taxon>Actinomycetes</taxon>
        <taxon>Propionibacteriales</taxon>
        <taxon>Kribbellaceae</taxon>
        <taxon>Kribbella</taxon>
    </lineage>
</organism>
<sequence>MSVPARHPHRRGCPETTGRADMTYDVIIVGASIAGCTAATAYGRAGLRVALLERHGNPQSHKTLCGHFILGGTHDTLQRLELWQPMLANGAAVSRGLGVWSEAGWIVPRPNQGVPPAISLRRSKLDPLLREIAGNTPGVDLLLGHRVVDLVADPAGPVDGVVAVTPDRERLTLRGRLIVGADGHRSAVAGLAGVPEDLAPNQRFLFWAYYEGAQPNGPGDGQVWLLDPDIAVCIRVDDGLTQVGVFPAKARLKEFADNREQAFRRFVDRLPDGPTLAGARRVSNLVGTTDYPCVRRDPVPRPGLALIGDAATASDPVPAVGCGWAFRSAAWLVDATAEALATGGSLSAALRTYRRAHRFIDKWDDIGRTDALAAPPNAIQRAIRTAAVHDDAIARRLAMFSMRAAEPSVLVNPAVAVRAAVRSRRRTAPEPVRV</sequence>
<dbReference type="Pfam" id="PF01494">
    <property type="entry name" value="FAD_binding_3"/>
    <property type="match status" value="1"/>
</dbReference>
<dbReference type="EMBL" id="SMKR01000015">
    <property type="protein sequence ID" value="TDD29033.1"/>
    <property type="molecule type" value="Genomic_DNA"/>
</dbReference>
<evidence type="ECO:0000313" key="4">
    <source>
        <dbReference type="EMBL" id="TDD29033.1"/>
    </source>
</evidence>
<accession>A0A4R4XE79</accession>
<name>A0A4R4XE79_9ACTN</name>
<proteinExistence type="predicted"/>
<keyword evidence="5" id="KW-1185">Reference proteome</keyword>
<dbReference type="PANTHER" id="PTHR13789">
    <property type="entry name" value="MONOOXYGENASE"/>
    <property type="match status" value="1"/>
</dbReference>
<evidence type="ECO:0000259" key="3">
    <source>
        <dbReference type="Pfam" id="PF01494"/>
    </source>
</evidence>
<dbReference type="OrthoDB" id="3212532at2"/>
<dbReference type="InterPro" id="IPR002938">
    <property type="entry name" value="FAD-bd"/>
</dbReference>
<dbReference type="SUPFAM" id="SSF51905">
    <property type="entry name" value="FAD/NAD(P)-binding domain"/>
    <property type="match status" value="1"/>
</dbReference>
<evidence type="ECO:0000256" key="2">
    <source>
        <dbReference type="ARBA" id="ARBA00023033"/>
    </source>
</evidence>
<dbReference type="PRINTS" id="PR00420">
    <property type="entry name" value="RNGMNOXGNASE"/>
</dbReference>
<dbReference type="GO" id="GO:0004497">
    <property type="term" value="F:monooxygenase activity"/>
    <property type="evidence" value="ECO:0007669"/>
    <property type="project" value="UniProtKB-KW"/>
</dbReference>
<evidence type="ECO:0000313" key="5">
    <source>
        <dbReference type="Proteomes" id="UP000295172"/>
    </source>
</evidence>
<reference evidence="4 5" key="1">
    <citation type="submission" date="2019-02" db="EMBL/GenBank/DDBJ databases">
        <title>Draft genome sequences of novel Actinobacteria.</title>
        <authorList>
            <person name="Sahin N."/>
            <person name="Ay H."/>
            <person name="Saygin H."/>
        </authorList>
    </citation>
    <scope>NUCLEOTIDE SEQUENCE [LARGE SCALE GENOMIC DNA]</scope>
    <source>
        <strain evidence="4 5">16K104</strain>
    </source>
</reference>
<protein>
    <submittedName>
        <fullName evidence="4">NAD(P)/FAD-dependent oxidoreductase</fullName>
    </submittedName>
</protein>
<dbReference type="InterPro" id="IPR036188">
    <property type="entry name" value="FAD/NAD-bd_sf"/>
</dbReference>
<dbReference type="GO" id="GO:0071949">
    <property type="term" value="F:FAD binding"/>
    <property type="evidence" value="ECO:0007669"/>
    <property type="project" value="InterPro"/>
</dbReference>
<keyword evidence="1" id="KW-0560">Oxidoreductase</keyword>
<evidence type="ECO:0000256" key="1">
    <source>
        <dbReference type="ARBA" id="ARBA00023002"/>
    </source>
</evidence>
<gene>
    <name evidence="4" type="ORF">E1218_05565</name>
</gene>
<dbReference type="AlphaFoldDB" id="A0A4R4XE79"/>